<gene>
    <name evidence="3" type="ORF">P73_2819</name>
</gene>
<proteinExistence type="predicted"/>
<dbReference type="SFLD" id="SFLDS00001">
    <property type="entry name" value="Enolase"/>
    <property type="match status" value="1"/>
</dbReference>
<keyword evidence="1" id="KW-0456">Lyase</keyword>
<dbReference type="InterPro" id="IPR029065">
    <property type="entry name" value="Enolase_C-like"/>
</dbReference>
<dbReference type="RefSeq" id="WP_043870074.1">
    <property type="nucleotide sequence ID" value="NZ_FNNW01000001.1"/>
</dbReference>
<dbReference type="PANTHER" id="PTHR48080:SF2">
    <property type="entry name" value="D-GALACTONATE DEHYDRATASE"/>
    <property type="match status" value="1"/>
</dbReference>
<dbReference type="OrthoDB" id="9802699at2"/>
<dbReference type="Gene3D" id="3.30.390.10">
    <property type="entry name" value="Enolase-like, N-terminal domain"/>
    <property type="match status" value="1"/>
</dbReference>
<evidence type="ECO:0000313" key="4">
    <source>
        <dbReference type="Proteomes" id="UP000031521"/>
    </source>
</evidence>
<protein>
    <submittedName>
        <fullName evidence="3">Mandelate racemase/muconate lactonizing protein</fullName>
    </submittedName>
</protein>
<feature type="domain" description="Mandelate racemase/muconate lactonizing enzyme C-terminal" evidence="2">
    <location>
        <begin position="136"/>
        <end position="254"/>
    </location>
</feature>
<dbReference type="GO" id="GO:0016829">
    <property type="term" value="F:lyase activity"/>
    <property type="evidence" value="ECO:0007669"/>
    <property type="project" value="UniProtKB-KW"/>
</dbReference>
<accession>A0A0B5DWX4</accession>
<dbReference type="PANTHER" id="PTHR48080">
    <property type="entry name" value="D-GALACTONATE DEHYDRATASE-RELATED"/>
    <property type="match status" value="1"/>
</dbReference>
<evidence type="ECO:0000259" key="2">
    <source>
        <dbReference type="SMART" id="SM00922"/>
    </source>
</evidence>
<dbReference type="HOGENOM" id="CLU_030273_3_2_5"/>
<dbReference type="InterPro" id="IPR029017">
    <property type="entry name" value="Enolase-like_N"/>
</dbReference>
<dbReference type="InterPro" id="IPR036849">
    <property type="entry name" value="Enolase-like_C_sf"/>
</dbReference>
<organism evidence="3 4">
    <name type="scientific">Celeribacter indicus</name>
    <dbReference type="NCBI Taxonomy" id="1208324"/>
    <lineage>
        <taxon>Bacteria</taxon>
        <taxon>Pseudomonadati</taxon>
        <taxon>Pseudomonadota</taxon>
        <taxon>Alphaproteobacteria</taxon>
        <taxon>Rhodobacterales</taxon>
        <taxon>Roseobacteraceae</taxon>
        <taxon>Celeribacter</taxon>
    </lineage>
</organism>
<evidence type="ECO:0000313" key="3">
    <source>
        <dbReference type="EMBL" id="AJE47534.1"/>
    </source>
</evidence>
<dbReference type="InterPro" id="IPR013341">
    <property type="entry name" value="Mandelate_racemase_N_dom"/>
</dbReference>
<dbReference type="SUPFAM" id="SSF51604">
    <property type="entry name" value="Enolase C-terminal domain-like"/>
    <property type="match status" value="1"/>
</dbReference>
<dbReference type="Proteomes" id="UP000031521">
    <property type="component" value="Chromosome"/>
</dbReference>
<dbReference type="Gene3D" id="3.20.20.120">
    <property type="entry name" value="Enolase-like C-terminal domain"/>
    <property type="match status" value="1"/>
</dbReference>
<keyword evidence="4" id="KW-1185">Reference proteome</keyword>
<dbReference type="STRING" id="1208324.P73_2819"/>
<dbReference type="SFLD" id="SFLDG00179">
    <property type="entry name" value="mandelate_racemase"/>
    <property type="match status" value="1"/>
</dbReference>
<dbReference type="Pfam" id="PF13378">
    <property type="entry name" value="MR_MLE_C"/>
    <property type="match status" value="1"/>
</dbReference>
<dbReference type="Pfam" id="PF02746">
    <property type="entry name" value="MR_MLE_N"/>
    <property type="match status" value="1"/>
</dbReference>
<dbReference type="EMBL" id="CP004393">
    <property type="protein sequence ID" value="AJE47534.1"/>
    <property type="molecule type" value="Genomic_DNA"/>
</dbReference>
<name>A0A0B5DWX4_9RHOB</name>
<dbReference type="CDD" id="cd03316">
    <property type="entry name" value="MR_like"/>
    <property type="match status" value="1"/>
</dbReference>
<dbReference type="InterPro" id="IPR013342">
    <property type="entry name" value="Mandelate_racemase_C"/>
</dbReference>
<dbReference type="InterPro" id="IPR034593">
    <property type="entry name" value="DgoD-like"/>
</dbReference>
<dbReference type="KEGG" id="cid:P73_2819"/>
<sequence length="388" mass="42154">MKITCINIYLAKINGRSPVIVEAHTDEGITGLGEAALAYGSAAPAACVMIEELAQRFVIGRNPFEIEAIYADLYDHTFWARGGGPVIYAAISALEQTLWDIKARALGVPVYELLGGKVRDDVRVYANGWSFSADTPRDIALAAERAVAAGYDALKMYPLSEVDPSHPNGIFRHVSQRRYDREMRDHAVEMVRAVRDAVGPDVELMVDMSAELSADAIIQVGQALEEFDLMFLEEPVEPSNVAALRAVADKLNVSIAVGERLYSRYGFRDVIESQAAGILQPDIGNTGGLWEAKKIAAMAEAYSLRVAPHVCAGPVASAVALHLDASLTNFVIQELYPFRVPEHFALVDDPVEPRVKNGRVTLPSGPGYGVNLSSEAMAEHLYSQVEKA</sequence>
<dbReference type="SMART" id="SM00922">
    <property type="entry name" value="MR_MLE"/>
    <property type="match status" value="1"/>
</dbReference>
<dbReference type="AlphaFoldDB" id="A0A0B5DWX4"/>
<reference evidence="3 4" key="1">
    <citation type="journal article" date="2014" name="Int. J. Syst. Evol. Microbiol.">
        <title>Celeribacter indicus sp. nov., a polycyclic aromatic hydrocarbon-degrading bacterium from deep-sea sediment and reclassification of Huaishuia halophila as Celeribacter halophilus comb. nov.</title>
        <authorList>
            <person name="Lai Q."/>
            <person name="Cao J."/>
            <person name="Yuan J."/>
            <person name="Li F."/>
            <person name="Shao Z."/>
        </authorList>
    </citation>
    <scope>NUCLEOTIDE SEQUENCE [LARGE SCALE GENOMIC DNA]</scope>
    <source>
        <strain evidence="3">P73</strain>
    </source>
</reference>
<evidence type="ECO:0000256" key="1">
    <source>
        <dbReference type="ARBA" id="ARBA00023239"/>
    </source>
</evidence>
<dbReference type="SUPFAM" id="SSF54826">
    <property type="entry name" value="Enolase N-terminal domain-like"/>
    <property type="match status" value="1"/>
</dbReference>